<keyword evidence="2" id="KW-0698">rRNA processing</keyword>
<dbReference type="STRING" id="3469.A0A4Y7JNV9"/>
<keyword evidence="7" id="KW-1185">Reference proteome</keyword>
<proteinExistence type="inferred from homology"/>
<evidence type="ECO:0000313" key="6">
    <source>
        <dbReference type="EMBL" id="RZC62417.1"/>
    </source>
</evidence>
<dbReference type="Proteomes" id="UP000316621">
    <property type="component" value="Chromosome 5"/>
</dbReference>
<evidence type="ECO:0000256" key="4">
    <source>
        <dbReference type="ARBA" id="ARBA00022679"/>
    </source>
</evidence>
<dbReference type="Pfam" id="PF01269">
    <property type="entry name" value="Fibrillarin"/>
    <property type="match status" value="1"/>
</dbReference>
<dbReference type="PANTHER" id="PTHR10335:SF0">
    <property type="entry name" value="RRNA 2'-O-METHYLTRANSFERASE FIBRILLARIN 1-RELATED"/>
    <property type="match status" value="1"/>
</dbReference>
<keyword evidence="4" id="KW-0808">Transferase</keyword>
<dbReference type="PRINTS" id="PR00052">
    <property type="entry name" value="FIBRILLARIN"/>
</dbReference>
<dbReference type="Gene3D" id="3.40.50.150">
    <property type="entry name" value="Vaccinia Virus protein VP39"/>
    <property type="match status" value="1"/>
</dbReference>
<protein>
    <submittedName>
        <fullName evidence="6">Uncharacterized protein</fullName>
    </submittedName>
</protein>
<evidence type="ECO:0000256" key="2">
    <source>
        <dbReference type="ARBA" id="ARBA00022552"/>
    </source>
</evidence>
<reference evidence="6 7" key="1">
    <citation type="journal article" date="2018" name="Science">
        <title>The opium poppy genome and morphinan production.</title>
        <authorList>
            <person name="Guo L."/>
            <person name="Winzer T."/>
            <person name="Yang X."/>
            <person name="Li Y."/>
            <person name="Ning Z."/>
            <person name="He Z."/>
            <person name="Teodor R."/>
            <person name="Lu Y."/>
            <person name="Bowser T.A."/>
            <person name="Graham I.A."/>
            <person name="Ye K."/>
        </authorList>
    </citation>
    <scope>NUCLEOTIDE SEQUENCE [LARGE SCALE GENOMIC DNA]</scope>
    <source>
        <strain evidence="7">cv. HN1</strain>
        <tissue evidence="6">Leaves</tissue>
    </source>
</reference>
<dbReference type="AlphaFoldDB" id="A0A4Y7JNV9"/>
<dbReference type="PANTHER" id="PTHR10335">
    <property type="entry name" value="RRNA 2-O-METHYLTRANSFERASE FIBRILLARIN"/>
    <property type="match status" value="1"/>
</dbReference>
<evidence type="ECO:0000256" key="1">
    <source>
        <dbReference type="ARBA" id="ARBA00010632"/>
    </source>
</evidence>
<keyword evidence="5" id="KW-0694">RNA-binding</keyword>
<dbReference type="GO" id="GO:0031428">
    <property type="term" value="C:box C/D methylation guide snoRNP complex"/>
    <property type="evidence" value="ECO:0007669"/>
    <property type="project" value="TreeGrafter"/>
</dbReference>
<name>A0A4Y7JNV9_PAPSO</name>
<dbReference type="InterPro" id="IPR029063">
    <property type="entry name" value="SAM-dependent_MTases_sf"/>
</dbReference>
<comment type="similarity">
    <text evidence="1">Belongs to the methyltransferase superfamily. Fibrillarin family.</text>
</comment>
<dbReference type="GO" id="GO:0008649">
    <property type="term" value="F:rRNA methyltransferase activity"/>
    <property type="evidence" value="ECO:0007669"/>
    <property type="project" value="TreeGrafter"/>
</dbReference>
<evidence type="ECO:0000256" key="5">
    <source>
        <dbReference type="ARBA" id="ARBA00022884"/>
    </source>
</evidence>
<gene>
    <name evidence="6" type="ORF">C5167_024175</name>
</gene>
<dbReference type="GO" id="GO:0000494">
    <property type="term" value="P:box C/D sno(s)RNA 3'-end processing"/>
    <property type="evidence" value="ECO:0007669"/>
    <property type="project" value="TreeGrafter"/>
</dbReference>
<sequence>MDGLLLPATCRLQARILALNASYFLENGGHVAVSINANSINPWFQQRQSLHKSEETEARPVQAAEQVRLEHFERDHACVLVVTEYRIVLKTAKPVA</sequence>
<dbReference type="InterPro" id="IPR000692">
    <property type="entry name" value="Fibrillarin"/>
</dbReference>
<dbReference type="GO" id="GO:0032040">
    <property type="term" value="C:small-subunit processome"/>
    <property type="evidence" value="ECO:0007669"/>
    <property type="project" value="TreeGrafter"/>
</dbReference>
<evidence type="ECO:0000313" key="7">
    <source>
        <dbReference type="Proteomes" id="UP000316621"/>
    </source>
</evidence>
<evidence type="ECO:0000256" key="3">
    <source>
        <dbReference type="ARBA" id="ARBA00022603"/>
    </source>
</evidence>
<dbReference type="GO" id="GO:1990259">
    <property type="term" value="F:histone H2AQ104 methyltransferase activity"/>
    <property type="evidence" value="ECO:0007669"/>
    <property type="project" value="TreeGrafter"/>
</dbReference>
<organism evidence="6 7">
    <name type="scientific">Papaver somniferum</name>
    <name type="common">Opium poppy</name>
    <dbReference type="NCBI Taxonomy" id="3469"/>
    <lineage>
        <taxon>Eukaryota</taxon>
        <taxon>Viridiplantae</taxon>
        <taxon>Streptophyta</taxon>
        <taxon>Embryophyta</taxon>
        <taxon>Tracheophyta</taxon>
        <taxon>Spermatophyta</taxon>
        <taxon>Magnoliopsida</taxon>
        <taxon>Ranunculales</taxon>
        <taxon>Papaveraceae</taxon>
        <taxon>Papaveroideae</taxon>
        <taxon>Papaver</taxon>
    </lineage>
</organism>
<dbReference type="GO" id="GO:0003723">
    <property type="term" value="F:RNA binding"/>
    <property type="evidence" value="ECO:0007669"/>
    <property type="project" value="UniProtKB-KW"/>
</dbReference>
<dbReference type="Gramene" id="RZC62417">
    <property type="protein sequence ID" value="RZC62417"/>
    <property type="gene ID" value="C5167_024175"/>
</dbReference>
<accession>A0A4Y7JNV9</accession>
<keyword evidence="3" id="KW-0489">Methyltransferase</keyword>
<dbReference type="EMBL" id="CM010719">
    <property type="protein sequence ID" value="RZC62417.1"/>
    <property type="molecule type" value="Genomic_DNA"/>
</dbReference>